<evidence type="ECO:0000313" key="2">
    <source>
        <dbReference type="EMBL" id="TWG08450.1"/>
    </source>
</evidence>
<keyword evidence="3" id="KW-1185">Reference proteome</keyword>
<dbReference type="SUPFAM" id="SSF51735">
    <property type="entry name" value="NAD(P)-binding Rossmann-fold domains"/>
    <property type="match status" value="1"/>
</dbReference>
<dbReference type="PANTHER" id="PTHR42760">
    <property type="entry name" value="SHORT-CHAIN DEHYDROGENASES/REDUCTASES FAMILY MEMBER"/>
    <property type="match status" value="1"/>
</dbReference>
<dbReference type="GO" id="GO:0016616">
    <property type="term" value="F:oxidoreductase activity, acting on the CH-OH group of donors, NAD or NADP as acceptor"/>
    <property type="evidence" value="ECO:0007669"/>
    <property type="project" value="TreeGrafter"/>
</dbReference>
<accession>A0A561VA31</accession>
<dbReference type="EMBL" id="VIWX01000001">
    <property type="protein sequence ID" value="TWG08450.1"/>
    <property type="molecule type" value="Genomic_DNA"/>
</dbReference>
<evidence type="ECO:0000256" key="1">
    <source>
        <dbReference type="ARBA" id="ARBA00006484"/>
    </source>
</evidence>
<dbReference type="InterPro" id="IPR002347">
    <property type="entry name" value="SDR_fam"/>
</dbReference>
<sequence>MAELFFEADDLLDPKTVRQEVKEARMSPGVVVVIGVGGMGQSIARRQGAGRKVVLADFDEDLLSTAAEALRGEGYDVAPHHVDVSSRTSVTALAEAAASLGPVAEIVHTAGLSPVQAPPAAILAVDLVGVALVLEVFGGVVAPGGAGVVIASMAGHGLAPLDPEQERALALTPADELLDLAFLDRYPGPGSYGLAKRGNQLRVQAASAEWGDRGARINSLSPGIISTPMGQQELAGESGAGMRAMIDASAVKRLGTPADIADAVAFLLGPAASFISGTDLLVDGGVIAAARSGRVNPTR</sequence>
<comment type="similarity">
    <text evidence="1">Belongs to the short-chain dehydrogenases/reductases (SDR) family.</text>
</comment>
<proteinExistence type="inferred from homology"/>
<dbReference type="Pfam" id="PF13561">
    <property type="entry name" value="adh_short_C2"/>
    <property type="match status" value="2"/>
</dbReference>
<dbReference type="NCBIfam" id="NF005395">
    <property type="entry name" value="PRK06940.1"/>
    <property type="match status" value="1"/>
</dbReference>
<organism evidence="2 3">
    <name type="scientific">Saccharopolyspora dendranthemae</name>
    <dbReference type="NCBI Taxonomy" id="1181886"/>
    <lineage>
        <taxon>Bacteria</taxon>
        <taxon>Bacillati</taxon>
        <taxon>Actinomycetota</taxon>
        <taxon>Actinomycetes</taxon>
        <taxon>Pseudonocardiales</taxon>
        <taxon>Pseudonocardiaceae</taxon>
        <taxon>Saccharopolyspora</taxon>
    </lineage>
</organism>
<dbReference type="InterPro" id="IPR036291">
    <property type="entry name" value="NAD(P)-bd_dom_sf"/>
</dbReference>
<dbReference type="Gene3D" id="3.40.50.720">
    <property type="entry name" value="NAD(P)-binding Rossmann-like Domain"/>
    <property type="match status" value="1"/>
</dbReference>
<dbReference type="AlphaFoldDB" id="A0A561VA31"/>
<evidence type="ECO:0000313" key="3">
    <source>
        <dbReference type="Proteomes" id="UP000316184"/>
    </source>
</evidence>
<gene>
    <name evidence="2" type="ORF">FHU35_111069</name>
</gene>
<dbReference type="PRINTS" id="PR00081">
    <property type="entry name" value="GDHRDH"/>
</dbReference>
<reference evidence="2 3" key="1">
    <citation type="submission" date="2019-06" db="EMBL/GenBank/DDBJ databases">
        <title>Sequencing the genomes of 1000 actinobacteria strains.</title>
        <authorList>
            <person name="Klenk H.-P."/>
        </authorList>
    </citation>
    <scope>NUCLEOTIDE SEQUENCE [LARGE SCALE GENOMIC DNA]</scope>
    <source>
        <strain evidence="2 3">DSM 46699</strain>
    </source>
</reference>
<protein>
    <submittedName>
        <fullName evidence="2">NAD(P)-dependent dehydrogenase (Short-subunit alcohol dehydrogenase family)</fullName>
    </submittedName>
</protein>
<comment type="caution">
    <text evidence="2">The sequence shown here is derived from an EMBL/GenBank/DDBJ whole genome shotgun (WGS) entry which is preliminary data.</text>
</comment>
<dbReference type="Proteomes" id="UP000316184">
    <property type="component" value="Unassembled WGS sequence"/>
</dbReference>
<name>A0A561VA31_9PSEU</name>